<keyword evidence="2" id="KW-1185">Reference proteome</keyword>
<proteinExistence type="predicted"/>
<dbReference type="Proteomes" id="UP000219338">
    <property type="component" value="Unassembled WGS sequence"/>
</dbReference>
<evidence type="ECO:0000313" key="2">
    <source>
        <dbReference type="Proteomes" id="UP000219338"/>
    </source>
</evidence>
<gene>
    <name evidence="1" type="ORF">ARMOST_19911</name>
</gene>
<evidence type="ECO:0000313" key="1">
    <source>
        <dbReference type="EMBL" id="SJL16387.1"/>
    </source>
</evidence>
<reference evidence="2" key="1">
    <citation type="journal article" date="2017" name="Nat. Ecol. Evol.">
        <title>Genome expansion and lineage-specific genetic innovations in the forest pathogenic fungi Armillaria.</title>
        <authorList>
            <person name="Sipos G."/>
            <person name="Prasanna A.N."/>
            <person name="Walter M.C."/>
            <person name="O'Connor E."/>
            <person name="Balint B."/>
            <person name="Krizsan K."/>
            <person name="Kiss B."/>
            <person name="Hess J."/>
            <person name="Varga T."/>
            <person name="Slot J."/>
            <person name="Riley R."/>
            <person name="Boka B."/>
            <person name="Rigling D."/>
            <person name="Barry K."/>
            <person name="Lee J."/>
            <person name="Mihaltcheva S."/>
            <person name="LaButti K."/>
            <person name="Lipzen A."/>
            <person name="Waldron R."/>
            <person name="Moloney N.M."/>
            <person name="Sperisen C."/>
            <person name="Kredics L."/>
            <person name="Vagvoelgyi C."/>
            <person name="Patrignani A."/>
            <person name="Fitzpatrick D."/>
            <person name="Nagy I."/>
            <person name="Doyle S."/>
            <person name="Anderson J.B."/>
            <person name="Grigoriev I.V."/>
            <person name="Gueldener U."/>
            <person name="Muensterkoetter M."/>
            <person name="Nagy L.G."/>
        </authorList>
    </citation>
    <scope>NUCLEOTIDE SEQUENCE [LARGE SCALE GENOMIC DNA]</scope>
    <source>
        <strain evidence="2">C18/9</strain>
    </source>
</reference>
<dbReference type="AlphaFoldDB" id="A0A284S5V6"/>
<sequence>MAFQVQRRCFGPPPFIGCASASAECRCLSSSSSMVFGMYPETYSLCSTSTECTRFITHLNFETDMGAHTERSVCVGSAEHHYAHGARREMDLHGSRLADDMTTRCTLPIRLLVCWS</sequence>
<name>A0A284S5V6_ARMOS</name>
<accession>A0A284S5V6</accession>
<organism evidence="1 2">
    <name type="scientific">Armillaria ostoyae</name>
    <name type="common">Armillaria root rot fungus</name>
    <dbReference type="NCBI Taxonomy" id="47428"/>
    <lineage>
        <taxon>Eukaryota</taxon>
        <taxon>Fungi</taxon>
        <taxon>Dikarya</taxon>
        <taxon>Basidiomycota</taxon>
        <taxon>Agaricomycotina</taxon>
        <taxon>Agaricomycetes</taxon>
        <taxon>Agaricomycetidae</taxon>
        <taxon>Agaricales</taxon>
        <taxon>Marasmiineae</taxon>
        <taxon>Physalacriaceae</taxon>
        <taxon>Armillaria</taxon>
    </lineage>
</organism>
<dbReference type="OrthoDB" id="10561727at2759"/>
<dbReference type="EMBL" id="FUEG01000034">
    <property type="protein sequence ID" value="SJL16387.1"/>
    <property type="molecule type" value="Genomic_DNA"/>
</dbReference>
<protein>
    <submittedName>
        <fullName evidence="1">Uncharacterized protein</fullName>
    </submittedName>
</protein>